<evidence type="ECO:0000313" key="2">
    <source>
        <dbReference type="EMBL" id="MBB3171231.1"/>
    </source>
</evidence>
<comment type="caution">
    <text evidence="2">The sequence shown here is derived from an EMBL/GenBank/DDBJ whole genome shotgun (WGS) entry which is preliminary data.</text>
</comment>
<evidence type="ECO:0000313" key="3">
    <source>
        <dbReference type="Proteomes" id="UP000530850"/>
    </source>
</evidence>
<keyword evidence="1" id="KW-1133">Transmembrane helix</keyword>
<dbReference type="RefSeq" id="WP_148041116.1">
    <property type="nucleotide sequence ID" value="NZ_JACHYA010000002.1"/>
</dbReference>
<name>A0A7W5D2F6_9ACTN</name>
<sequence length="158" mass="17159">MEAIVVWCNNNPGFCSAALSLLSLFNGIVAICISLYAVKRPYEKRVSYNFYISYSDDGRYVANVSLANIGACDLCIKIAYLTKKSDGEWVGSLSFSQRGASSFTFCRGEICDGKAVLFPVNSAEASLFAERADDFVLIVEDYDGWGLRSQVGNGLAVG</sequence>
<dbReference type="AlphaFoldDB" id="A0A7W5D2F6"/>
<dbReference type="EMBL" id="JACHYA010000002">
    <property type="protein sequence ID" value="MBB3171231.1"/>
    <property type="molecule type" value="Genomic_DNA"/>
</dbReference>
<dbReference type="GeneID" id="93357298"/>
<organism evidence="2 3">
    <name type="scientific">Parvibacter caecicola</name>
    <dbReference type="NCBI Taxonomy" id="747645"/>
    <lineage>
        <taxon>Bacteria</taxon>
        <taxon>Bacillati</taxon>
        <taxon>Actinomycetota</taxon>
        <taxon>Coriobacteriia</taxon>
        <taxon>Coriobacteriales</taxon>
        <taxon>Coriobacteriaceae</taxon>
        <taxon>Parvibacter</taxon>
    </lineage>
</organism>
<keyword evidence="1" id="KW-0812">Transmembrane</keyword>
<keyword evidence="1" id="KW-0472">Membrane</keyword>
<reference evidence="2 3" key="1">
    <citation type="submission" date="2020-08" db="EMBL/GenBank/DDBJ databases">
        <title>Sequencing the genomes of 1000 actinobacteria strains.</title>
        <authorList>
            <person name="Klenk H.-P."/>
        </authorList>
    </citation>
    <scope>NUCLEOTIDE SEQUENCE [LARGE SCALE GENOMIC DNA]</scope>
    <source>
        <strain evidence="2 3">DSM 22242</strain>
    </source>
</reference>
<dbReference type="Proteomes" id="UP000530850">
    <property type="component" value="Unassembled WGS sequence"/>
</dbReference>
<evidence type="ECO:0000256" key="1">
    <source>
        <dbReference type="SAM" id="Phobius"/>
    </source>
</evidence>
<protein>
    <submittedName>
        <fullName evidence="2">Uncharacterized protein</fullName>
    </submittedName>
</protein>
<feature type="transmembrane region" description="Helical" evidence="1">
    <location>
        <begin position="17"/>
        <end position="38"/>
    </location>
</feature>
<proteinExistence type="predicted"/>
<gene>
    <name evidence="2" type="ORF">FHR31_001043</name>
</gene>
<accession>A0A7W5D2F6</accession>